<name>A0A0M5L0G7_9ACTN</name>
<reference evidence="1 2" key="1">
    <citation type="journal article" date="2015" name="Genome Announc.">
        <title>Complete Genome Sequences for Two Strains of a Novel Fastidious, Partially Acid-Fast, Gram-Positive Corynebacterineae Bacterium, Derived from Human Clinical Samples.</title>
        <authorList>
            <person name="Nicholson A.C."/>
            <person name="Bell M."/>
            <person name="Humrighouse B.W."/>
            <person name="McQuiston J.R."/>
        </authorList>
    </citation>
    <scope>NUCLEOTIDE SEQUENCE [LARGE SCALE GENOMIC DNA]</scope>
    <source>
        <strain evidence="1 2">X1698</strain>
    </source>
</reference>
<sequence>MAGAGAGMGRLLGEMGGLGAAGAGVSRGNSFATAQESRLSEGDLAAIPTGEGILYTRGNWQPITLNPYYQWH</sequence>
<evidence type="ECO:0000313" key="2">
    <source>
        <dbReference type="Proteomes" id="UP000068137"/>
    </source>
</evidence>
<gene>
    <name evidence="1" type="ORF">AL705_04025</name>
</gene>
<accession>A0A0M5L0G7</accession>
<dbReference type="KEGG" id="cbq:AL705_04025"/>
<protein>
    <submittedName>
        <fullName evidence="1">Uncharacterized protein</fullName>
    </submittedName>
</protein>
<dbReference type="Proteomes" id="UP000068137">
    <property type="component" value="Chromosome"/>
</dbReference>
<organism evidence="1 2">
    <name type="scientific">Lawsonella clevelandensis</name>
    <dbReference type="NCBI Taxonomy" id="1528099"/>
    <lineage>
        <taxon>Bacteria</taxon>
        <taxon>Bacillati</taxon>
        <taxon>Actinomycetota</taxon>
        <taxon>Actinomycetes</taxon>
        <taxon>Mycobacteriales</taxon>
        <taxon>Lawsonellaceae</taxon>
        <taxon>Lawsonella</taxon>
    </lineage>
</organism>
<dbReference type="AlphaFoldDB" id="A0A0M5L0G7"/>
<evidence type="ECO:0000313" key="1">
    <source>
        <dbReference type="EMBL" id="ALE18947.1"/>
    </source>
</evidence>
<proteinExistence type="predicted"/>
<dbReference type="EMBL" id="CP012390">
    <property type="protein sequence ID" value="ALE18947.1"/>
    <property type="molecule type" value="Genomic_DNA"/>
</dbReference>